<dbReference type="Gene3D" id="3.10.105.10">
    <property type="entry name" value="Dipeptide-binding Protein, Domain 3"/>
    <property type="match status" value="1"/>
</dbReference>
<protein>
    <submittedName>
        <fullName evidence="2">ABC transporter substrate-binding protein</fullName>
    </submittedName>
</protein>
<dbReference type="AlphaFoldDB" id="A0AB39HPU8"/>
<name>A0AB39HPU8_9BACI</name>
<dbReference type="Pfam" id="PF00496">
    <property type="entry name" value="SBP_bac_5"/>
    <property type="match status" value="1"/>
</dbReference>
<dbReference type="InterPro" id="IPR030678">
    <property type="entry name" value="Peptide/Ni-bd"/>
</dbReference>
<evidence type="ECO:0000259" key="1">
    <source>
        <dbReference type="Pfam" id="PF00496"/>
    </source>
</evidence>
<dbReference type="GO" id="GO:1904680">
    <property type="term" value="F:peptide transmembrane transporter activity"/>
    <property type="evidence" value="ECO:0007669"/>
    <property type="project" value="TreeGrafter"/>
</dbReference>
<evidence type="ECO:0000313" key="2">
    <source>
        <dbReference type="EMBL" id="XDK32530.1"/>
    </source>
</evidence>
<dbReference type="GO" id="GO:0015833">
    <property type="term" value="P:peptide transport"/>
    <property type="evidence" value="ECO:0007669"/>
    <property type="project" value="TreeGrafter"/>
</dbReference>
<proteinExistence type="predicted"/>
<feature type="domain" description="Solute-binding protein family 5" evidence="1">
    <location>
        <begin position="78"/>
        <end position="434"/>
    </location>
</feature>
<sequence length="523" mass="58639">MKKILLGIAAILVLVLVGCGNQESGTNSKRTNQDGEKELIIASVREPDTLDVQSTTWVDDTNGHLFDKLFNFDFEGNLIPGLVEEYEISEDSKVGTFHLKEDAKFHSGEPVTAEATIQSLERFLEISPVFDILGPVEDMTAVDEHTVQITWTEPYAPFFPGATTAYMGVIDTSVLDDAGEGFEKNPVASGPLKHVETKRGESITYEPFEDYNWGAEGAPDFDKVTFRFISDDDTRLLEFKNGTVHILANVPPQYLKELEEDSEVTLEKVLENGNTYLGFNMKRPIFEDKRVRQAIAKGIDRDPIIDHALDGMAQPAYSALPKTVFGYSQAVEDMAAEKYARDVEGAKQLLAEAGWDEINSDGIVMKDGQAFTIELWMTDEPVMQRIGQIIQNQLKEIGIDIKLVVQEDAAIRAQTPEGAHEMILWRYGWPDADILYSLFGEGMSTRMHYEPAELNDLLLEARAEVDIDKRLALYEEAQGFLVEESPWVPLFVRESVTASRGLENFKKHPIQDTLIWPGMEFGN</sequence>
<dbReference type="SUPFAM" id="SSF53850">
    <property type="entry name" value="Periplasmic binding protein-like II"/>
    <property type="match status" value="1"/>
</dbReference>
<dbReference type="PIRSF" id="PIRSF002741">
    <property type="entry name" value="MppA"/>
    <property type="match status" value="1"/>
</dbReference>
<dbReference type="InterPro" id="IPR000914">
    <property type="entry name" value="SBP_5_dom"/>
</dbReference>
<dbReference type="InterPro" id="IPR039424">
    <property type="entry name" value="SBP_5"/>
</dbReference>
<gene>
    <name evidence="2" type="ORF">AB4Y30_16215</name>
</gene>
<dbReference type="EMBL" id="CP162599">
    <property type="protein sequence ID" value="XDK32530.1"/>
    <property type="molecule type" value="Genomic_DNA"/>
</dbReference>
<reference evidence="2" key="1">
    <citation type="submission" date="2024-07" db="EMBL/GenBank/DDBJ databases">
        <title>Halotolerant mesophilic bacterium Ornithinibacillus sp. 4-3, sp. nov., isolated from soil.</title>
        <authorList>
            <person name="Sidarenka A.V."/>
            <person name="Guliayeva D.E."/>
            <person name="Leanovich S.I."/>
            <person name="Hileuskaya K.S."/>
            <person name="Akhremchuk A.E."/>
            <person name="Sikolenko M.A."/>
            <person name="Valentovich L.N."/>
        </authorList>
    </citation>
    <scope>NUCLEOTIDE SEQUENCE</scope>
    <source>
        <strain evidence="2">4-3</strain>
    </source>
</reference>
<dbReference type="RefSeq" id="WP_368653218.1">
    <property type="nucleotide sequence ID" value="NZ_CP162599.1"/>
</dbReference>
<dbReference type="PANTHER" id="PTHR30290">
    <property type="entry name" value="PERIPLASMIC BINDING COMPONENT OF ABC TRANSPORTER"/>
    <property type="match status" value="1"/>
</dbReference>
<dbReference type="Gene3D" id="3.40.190.10">
    <property type="entry name" value="Periplasmic binding protein-like II"/>
    <property type="match status" value="1"/>
</dbReference>
<accession>A0AB39HPU8</accession>
<dbReference type="PROSITE" id="PS51257">
    <property type="entry name" value="PROKAR_LIPOPROTEIN"/>
    <property type="match status" value="1"/>
</dbReference>
<dbReference type="GO" id="GO:0042597">
    <property type="term" value="C:periplasmic space"/>
    <property type="evidence" value="ECO:0007669"/>
    <property type="project" value="UniProtKB-ARBA"/>
</dbReference>
<dbReference type="GO" id="GO:0043190">
    <property type="term" value="C:ATP-binding cassette (ABC) transporter complex"/>
    <property type="evidence" value="ECO:0007669"/>
    <property type="project" value="InterPro"/>
</dbReference>
<organism evidence="2">
    <name type="scientific">Ornithinibacillus sp. 4-3</name>
    <dbReference type="NCBI Taxonomy" id="3231488"/>
    <lineage>
        <taxon>Bacteria</taxon>
        <taxon>Bacillati</taxon>
        <taxon>Bacillota</taxon>
        <taxon>Bacilli</taxon>
        <taxon>Bacillales</taxon>
        <taxon>Bacillaceae</taxon>
        <taxon>Ornithinibacillus</taxon>
    </lineage>
</organism>